<evidence type="ECO:0000313" key="1">
    <source>
        <dbReference type="EMBL" id="CAG8847702.1"/>
    </source>
</evidence>
<reference evidence="1" key="1">
    <citation type="submission" date="2021-06" db="EMBL/GenBank/DDBJ databases">
        <authorList>
            <person name="Kallberg Y."/>
            <person name="Tangrot J."/>
            <person name="Rosling A."/>
        </authorList>
    </citation>
    <scope>NUCLEOTIDE SEQUENCE</scope>
    <source>
        <strain evidence="1">MA461A</strain>
    </source>
</reference>
<protein>
    <submittedName>
        <fullName evidence="1">24470_t:CDS:1</fullName>
    </submittedName>
</protein>
<name>A0ACA9SSW2_9GLOM</name>
<proteinExistence type="predicted"/>
<gene>
    <name evidence="1" type="ORF">RPERSI_LOCUS34761</name>
</gene>
<dbReference type="EMBL" id="CAJVQC010157227">
    <property type="protein sequence ID" value="CAG8847702.1"/>
    <property type="molecule type" value="Genomic_DNA"/>
</dbReference>
<sequence length="158" mass="18048">HDKNILIDNYEAKITDFGLARNVNIETRIHSSLFGAISFLAPELLKNNNNIRNLPHCVKTDIYSLGSLFWELASGRQPFEDLLNSGSMDNVILCNRIINGYREEIVPGIPEDYINLYSRCWDSDPNKRPDIESVYKNLEDMIKSEIPQSGDPIIISHK</sequence>
<dbReference type="Proteomes" id="UP000789920">
    <property type="component" value="Unassembled WGS sequence"/>
</dbReference>
<keyword evidence="2" id="KW-1185">Reference proteome</keyword>
<accession>A0ACA9SSW2</accession>
<feature type="non-terminal residue" evidence="1">
    <location>
        <position position="1"/>
    </location>
</feature>
<feature type="non-terminal residue" evidence="1">
    <location>
        <position position="158"/>
    </location>
</feature>
<comment type="caution">
    <text evidence="1">The sequence shown here is derived from an EMBL/GenBank/DDBJ whole genome shotgun (WGS) entry which is preliminary data.</text>
</comment>
<organism evidence="1 2">
    <name type="scientific">Racocetra persica</name>
    <dbReference type="NCBI Taxonomy" id="160502"/>
    <lineage>
        <taxon>Eukaryota</taxon>
        <taxon>Fungi</taxon>
        <taxon>Fungi incertae sedis</taxon>
        <taxon>Mucoromycota</taxon>
        <taxon>Glomeromycotina</taxon>
        <taxon>Glomeromycetes</taxon>
        <taxon>Diversisporales</taxon>
        <taxon>Gigasporaceae</taxon>
        <taxon>Racocetra</taxon>
    </lineage>
</organism>
<evidence type="ECO:0000313" key="2">
    <source>
        <dbReference type="Proteomes" id="UP000789920"/>
    </source>
</evidence>